<keyword evidence="6" id="KW-0029">Amino-acid transport</keyword>
<proteinExistence type="inferred from homology"/>
<accession>A0A3M4QRT9</accession>
<dbReference type="InterPro" id="IPR043429">
    <property type="entry name" value="ArtM/GltK/GlnP/TcyL/YhdX-like"/>
</dbReference>
<reference evidence="11 12" key="1">
    <citation type="submission" date="2018-08" db="EMBL/GenBank/DDBJ databases">
        <title>Recombination of ecologically and evolutionarily significant loci maintains genetic cohesion in the Pseudomonas syringae species complex.</title>
        <authorList>
            <person name="Dillon M."/>
            <person name="Thakur S."/>
            <person name="Almeida R.N.D."/>
            <person name="Weir B.S."/>
            <person name="Guttman D.S."/>
        </authorList>
    </citation>
    <scope>NUCLEOTIDE SEQUENCE [LARGE SCALE GENOMIC DNA]</scope>
    <source>
        <strain evidence="11 12">ICMP 11288</strain>
    </source>
</reference>
<keyword evidence="4" id="KW-1003">Cell membrane</keyword>
<evidence type="ECO:0000256" key="4">
    <source>
        <dbReference type="ARBA" id="ARBA00022475"/>
    </source>
</evidence>
<dbReference type="InterPro" id="IPR035906">
    <property type="entry name" value="MetI-like_sf"/>
</dbReference>
<sequence length="308" mass="33917">MGRQGAGSVRAVETGRHLEQAVAKMDRRRYQQMTAFPTPPKPPVNASRLQRLIGFRTRLYLTWAALFCLFASFFLSFDLKFSIILDKLPNLVGVHLAPNGFLQGAALTLFLCLCSIVASSVLGFITALGRLSKSAVAFGIASFYASFFRGTPLLIQILLIYLGLPQLGLVPGAIVAGIIALSLNYGAYLSEIFRAGILGVPHGQREAALALGMRDSAIFWHVTLPQAMRTIVPPATNQFISMLKDSSLISVMGVWEVMFLAQSYGRSSYRYIEMLTTAAIIYWVMSLGLELIQARLERHYGKGYVRRG</sequence>
<dbReference type="CDD" id="cd06261">
    <property type="entry name" value="TM_PBP2"/>
    <property type="match status" value="1"/>
</dbReference>
<comment type="caution">
    <text evidence="11">The sequence shown here is derived from an EMBL/GenBank/DDBJ whole genome shotgun (WGS) entry which is preliminary data.</text>
</comment>
<protein>
    <recommendedName>
        <fullName evidence="10">ABC transmembrane type-1 domain-containing protein</fullName>
    </recommendedName>
</protein>
<dbReference type="Proteomes" id="UP000277179">
    <property type="component" value="Unassembled WGS sequence"/>
</dbReference>
<feature type="transmembrane region" description="Helical" evidence="9">
    <location>
        <begin position="271"/>
        <end position="292"/>
    </location>
</feature>
<keyword evidence="3 9" id="KW-0813">Transport</keyword>
<evidence type="ECO:0000256" key="2">
    <source>
        <dbReference type="ARBA" id="ARBA00010072"/>
    </source>
</evidence>
<gene>
    <name evidence="11" type="ORF">ALP97_05206</name>
</gene>
<dbReference type="GO" id="GO:0006865">
    <property type="term" value="P:amino acid transport"/>
    <property type="evidence" value="ECO:0007669"/>
    <property type="project" value="UniProtKB-KW"/>
</dbReference>
<dbReference type="SUPFAM" id="SSF161098">
    <property type="entry name" value="MetI-like"/>
    <property type="match status" value="1"/>
</dbReference>
<keyword evidence="5 9" id="KW-0812">Transmembrane</keyword>
<dbReference type="GO" id="GO:0043190">
    <property type="term" value="C:ATP-binding cassette (ABC) transporter complex"/>
    <property type="evidence" value="ECO:0007669"/>
    <property type="project" value="InterPro"/>
</dbReference>
<dbReference type="GO" id="GO:0022857">
    <property type="term" value="F:transmembrane transporter activity"/>
    <property type="evidence" value="ECO:0007669"/>
    <property type="project" value="InterPro"/>
</dbReference>
<evidence type="ECO:0000256" key="6">
    <source>
        <dbReference type="ARBA" id="ARBA00022970"/>
    </source>
</evidence>
<evidence type="ECO:0000256" key="7">
    <source>
        <dbReference type="ARBA" id="ARBA00022989"/>
    </source>
</evidence>
<dbReference type="PANTHER" id="PTHR30614">
    <property type="entry name" value="MEMBRANE COMPONENT OF AMINO ACID ABC TRANSPORTER"/>
    <property type="match status" value="1"/>
</dbReference>
<dbReference type="InterPro" id="IPR010065">
    <property type="entry name" value="AA_ABC_transptr_permease_3TM"/>
</dbReference>
<feature type="transmembrane region" description="Helical" evidence="9">
    <location>
        <begin position="168"/>
        <end position="188"/>
    </location>
</feature>
<dbReference type="PROSITE" id="PS50928">
    <property type="entry name" value="ABC_TM1"/>
    <property type="match status" value="1"/>
</dbReference>
<dbReference type="AlphaFoldDB" id="A0A3M4QRT9"/>
<dbReference type="NCBIfam" id="TIGR01726">
    <property type="entry name" value="HEQRo_perm_3TM"/>
    <property type="match status" value="1"/>
</dbReference>
<comment type="similarity">
    <text evidence="2">Belongs to the binding-protein-dependent transport system permease family. HisMQ subfamily.</text>
</comment>
<feature type="domain" description="ABC transmembrane type-1" evidence="10">
    <location>
        <begin position="105"/>
        <end position="293"/>
    </location>
</feature>
<comment type="subcellular location">
    <subcellularLocation>
        <location evidence="1">Cell inner membrane</location>
        <topology evidence="1">Multi-pass membrane protein</topology>
    </subcellularLocation>
    <subcellularLocation>
        <location evidence="9">Cell membrane</location>
        <topology evidence="9">Multi-pass membrane protein</topology>
    </subcellularLocation>
</comment>
<evidence type="ECO:0000256" key="9">
    <source>
        <dbReference type="RuleBase" id="RU363032"/>
    </source>
</evidence>
<evidence type="ECO:0000256" key="1">
    <source>
        <dbReference type="ARBA" id="ARBA00004429"/>
    </source>
</evidence>
<dbReference type="Gene3D" id="1.10.3720.10">
    <property type="entry name" value="MetI-like"/>
    <property type="match status" value="1"/>
</dbReference>
<feature type="transmembrane region" description="Helical" evidence="9">
    <location>
        <begin position="135"/>
        <end position="162"/>
    </location>
</feature>
<evidence type="ECO:0000313" key="12">
    <source>
        <dbReference type="Proteomes" id="UP000277179"/>
    </source>
</evidence>
<name>A0A3M4QRT9_9PSED</name>
<feature type="transmembrane region" description="Helical" evidence="9">
    <location>
        <begin position="105"/>
        <end position="128"/>
    </location>
</feature>
<keyword evidence="7 9" id="KW-1133">Transmembrane helix</keyword>
<dbReference type="PANTHER" id="PTHR30614:SF0">
    <property type="entry name" value="L-CYSTINE TRANSPORT SYSTEM PERMEASE PROTEIN TCYL"/>
    <property type="match status" value="1"/>
</dbReference>
<evidence type="ECO:0000313" key="11">
    <source>
        <dbReference type="EMBL" id="RMQ93116.1"/>
    </source>
</evidence>
<evidence type="ECO:0000256" key="8">
    <source>
        <dbReference type="ARBA" id="ARBA00023136"/>
    </source>
</evidence>
<dbReference type="Pfam" id="PF00528">
    <property type="entry name" value="BPD_transp_1"/>
    <property type="match status" value="1"/>
</dbReference>
<dbReference type="EMBL" id="RBRL01000021">
    <property type="protein sequence ID" value="RMQ93116.1"/>
    <property type="molecule type" value="Genomic_DNA"/>
</dbReference>
<organism evidence="11 12">
    <name type="scientific">Pseudomonas salomonii</name>
    <dbReference type="NCBI Taxonomy" id="191391"/>
    <lineage>
        <taxon>Bacteria</taxon>
        <taxon>Pseudomonadati</taxon>
        <taxon>Pseudomonadota</taxon>
        <taxon>Gammaproteobacteria</taxon>
        <taxon>Pseudomonadales</taxon>
        <taxon>Pseudomonadaceae</taxon>
        <taxon>Pseudomonas</taxon>
    </lineage>
</organism>
<dbReference type="InterPro" id="IPR000515">
    <property type="entry name" value="MetI-like"/>
</dbReference>
<feature type="transmembrane region" description="Helical" evidence="9">
    <location>
        <begin position="60"/>
        <end position="85"/>
    </location>
</feature>
<evidence type="ECO:0000256" key="3">
    <source>
        <dbReference type="ARBA" id="ARBA00022448"/>
    </source>
</evidence>
<evidence type="ECO:0000256" key="5">
    <source>
        <dbReference type="ARBA" id="ARBA00022692"/>
    </source>
</evidence>
<evidence type="ECO:0000259" key="10">
    <source>
        <dbReference type="PROSITE" id="PS50928"/>
    </source>
</evidence>
<keyword evidence="8 9" id="KW-0472">Membrane</keyword>